<comment type="caution">
    <text evidence="2">The sequence shown here is derived from an EMBL/GenBank/DDBJ whole genome shotgun (WGS) entry which is preliminary data.</text>
</comment>
<evidence type="ECO:0000313" key="3">
    <source>
        <dbReference type="Proteomes" id="UP001107558"/>
    </source>
</evidence>
<evidence type="ECO:0000256" key="1">
    <source>
        <dbReference type="SAM" id="MobiDB-lite"/>
    </source>
</evidence>
<keyword evidence="3" id="KW-1185">Reference proteome</keyword>
<reference evidence="2" key="1">
    <citation type="submission" date="2021-03" db="EMBL/GenBank/DDBJ databases">
        <title>Chromosome level genome of the anhydrobiotic midge Polypedilum vanderplanki.</title>
        <authorList>
            <person name="Yoshida Y."/>
            <person name="Kikawada T."/>
            <person name="Gusev O."/>
        </authorList>
    </citation>
    <scope>NUCLEOTIDE SEQUENCE</scope>
    <source>
        <strain evidence="2">NIAS01</strain>
        <tissue evidence="2">Whole body or cell culture</tissue>
    </source>
</reference>
<evidence type="ECO:0000313" key="2">
    <source>
        <dbReference type="EMBL" id="KAG5668180.1"/>
    </source>
</evidence>
<proteinExistence type="predicted"/>
<protein>
    <submittedName>
        <fullName evidence="2">Uncharacterized protein</fullName>
    </submittedName>
</protein>
<dbReference type="EMBL" id="JADBJN010000004">
    <property type="protein sequence ID" value="KAG5668180.1"/>
    <property type="molecule type" value="Genomic_DNA"/>
</dbReference>
<sequence>MESKDNTMVGDYEEINTGASTSAANKKYHPDAIWASSIDIIDNAEEIRDQLEEYWFNRFFETSLEMPLPALENEQSCIVEKSCGLVAAKHLGHVGHCTFHLSINSSLLFLTNGSLCTVENCTKRVCASMSKEYCFTHVKRHKKSITNDPIEYDPELAILIGEELAEDLYQETLKHPKRRHYIGITIQDFADRLNRHQHQDYTQAKIVKTVDNIWLLRDIEYEFIRRYSEKVGTKYLRNKEAGGIYGQTDMNQPGIVYVLSFDDEVDPDPSVIGPKRNFDIRNFSKYFPRQQPKFTPMPSLKLPLFRDNFHRQSKELLKKLGYEIRKSSHEKAKEGTGKFKCDKCDYSSRQQTQP</sequence>
<organism evidence="2 3">
    <name type="scientific">Polypedilum vanderplanki</name>
    <name type="common">Sleeping chironomid midge</name>
    <dbReference type="NCBI Taxonomy" id="319348"/>
    <lineage>
        <taxon>Eukaryota</taxon>
        <taxon>Metazoa</taxon>
        <taxon>Ecdysozoa</taxon>
        <taxon>Arthropoda</taxon>
        <taxon>Hexapoda</taxon>
        <taxon>Insecta</taxon>
        <taxon>Pterygota</taxon>
        <taxon>Neoptera</taxon>
        <taxon>Endopterygota</taxon>
        <taxon>Diptera</taxon>
        <taxon>Nematocera</taxon>
        <taxon>Chironomoidea</taxon>
        <taxon>Chironomidae</taxon>
        <taxon>Chironominae</taxon>
        <taxon>Polypedilum</taxon>
        <taxon>Polypedilum</taxon>
    </lineage>
</organism>
<gene>
    <name evidence="2" type="ORF">PVAND_016130</name>
</gene>
<feature type="region of interest" description="Disordered" evidence="1">
    <location>
        <begin position="327"/>
        <end position="354"/>
    </location>
</feature>
<accession>A0A9J6BE83</accession>
<name>A0A9J6BE83_POLVA</name>
<dbReference type="AlphaFoldDB" id="A0A9J6BE83"/>
<feature type="compositionally biased region" description="Basic and acidic residues" evidence="1">
    <location>
        <begin position="327"/>
        <end position="346"/>
    </location>
</feature>
<dbReference type="Proteomes" id="UP001107558">
    <property type="component" value="Chromosome 4"/>
</dbReference>